<dbReference type="GO" id="GO:0005992">
    <property type="term" value="P:trehalose biosynthetic process"/>
    <property type="evidence" value="ECO:0007669"/>
    <property type="project" value="InterPro"/>
</dbReference>
<dbReference type="EMBL" id="BMIS01000010">
    <property type="protein sequence ID" value="GGE73790.1"/>
    <property type="molecule type" value="Genomic_DNA"/>
</dbReference>
<evidence type="ECO:0000313" key="5">
    <source>
        <dbReference type="Proteomes" id="UP000633136"/>
    </source>
</evidence>
<dbReference type="EC" id="3.1.3.12" evidence="3"/>
<comment type="catalytic activity">
    <reaction evidence="3">
        <text>alpha,alpha-trehalose 6-phosphate + H2O = alpha,alpha-trehalose + phosphate</text>
        <dbReference type="Rhea" id="RHEA:23420"/>
        <dbReference type="ChEBI" id="CHEBI:15377"/>
        <dbReference type="ChEBI" id="CHEBI:16551"/>
        <dbReference type="ChEBI" id="CHEBI:43474"/>
        <dbReference type="ChEBI" id="CHEBI:58429"/>
        <dbReference type="EC" id="3.1.3.12"/>
    </reaction>
</comment>
<dbReference type="Gene3D" id="3.30.70.1020">
    <property type="entry name" value="Trehalose-6-phosphate phosphatase related protein, domain 2"/>
    <property type="match status" value="1"/>
</dbReference>
<dbReference type="GO" id="GO:0046872">
    <property type="term" value="F:metal ion binding"/>
    <property type="evidence" value="ECO:0007669"/>
    <property type="project" value="UniProtKB-KW"/>
</dbReference>
<dbReference type="InterPro" id="IPR023214">
    <property type="entry name" value="HAD_sf"/>
</dbReference>
<comment type="pathway">
    <text evidence="3">Glycan biosynthesis; trehalose biosynthesis.</text>
</comment>
<keyword evidence="5" id="KW-1185">Reference proteome</keyword>
<comment type="similarity">
    <text evidence="3">Belongs to the trehalose phosphatase family.</text>
</comment>
<keyword evidence="3" id="KW-0479">Metal-binding</keyword>
<comment type="caution">
    <text evidence="4">The sequence shown here is derived from an EMBL/GenBank/DDBJ whole genome shotgun (WGS) entry which is preliminary data.</text>
</comment>
<dbReference type="AlphaFoldDB" id="A0A917AVG9"/>
<dbReference type="NCBIfam" id="TIGR00685">
    <property type="entry name" value="T6PP"/>
    <property type="match status" value="1"/>
</dbReference>
<protein>
    <recommendedName>
        <fullName evidence="3">Trehalose 6-phosphate phosphatase</fullName>
        <ecNumber evidence="3">3.1.3.12</ecNumber>
    </recommendedName>
</protein>
<comment type="cofactor">
    <cofactor evidence="3">
        <name>Mg(2+)</name>
        <dbReference type="ChEBI" id="CHEBI:18420"/>
    </cofactor>
</comment>
<evidence type="ECO:0000313" key="4">
    <source>
        <dbReference type="EMBL" id="GGE73790.1"/>
    </source>
</evidence>
<dbReference type="Gene3D" id="3.40.50.1000">
    <property type="entry name" value="HAD superfamily/HAD-like"/>
    <property type="match status" value="1"/>
</dbReference>
<organism evidence="4 5">
    <name type="scientific">Nesterenkonia cremea</name>
    <dbReference type="NCBI Taxonomy" id="1882340"/>
    <lineage>
        <taxon>Bacteria</taxon>
        <taxon>Bacillati</taxon>
        <taxon>Actinomycetota</taxon>
        <taxon>Actinomycetes</taxon>
        <taxon>Micrococcales</taxon>
        <taxon>Micrococcaceae</taxon>
        <taxon>Nesterenkonia</taxon>
    </lineage>
</organism>
<evidence type="ECO:0000256" key="2">
    <source>
        <dbReference type="ARBA" id="ARBA00024179"/>
    </source>
</evidence>
<dbReference type="InterPro" id="IPR003337">
    <property type="entry name" value="Trehalose_PPase"/>
</dbReference>
<reference evidence="4" key="2">
    <citation type="submission" date="2020-09" db="EMBL/GenBank/DDBJ databases">
        <authorList>
            <person name="Sun Q."/>
            <person name="Zhou Y."/>
        </authorList>
    </citation>
    <scope>NUCLEOTIDE SEQUENCE</scope>
    <source>
        <strain evidence="4">CGMCC 1.15388</strain>
    </source>
</reference>
<dbReference type="InterPro" id="IPR044651">
    <property type="entry name" value="OTSB-like"/>
</dbReference>
<sequence>MSTPNAVDPQLQAALERVAAHEQILIALDFDGCVAELVPDADAARPVPANAEAIGRLAEVPGVTLAYVSGRPLATLRRLASPPEGTLLFGSHGAERCLGPDSPGLELSAQEEIARTSIIDSLEQVASTAEGAWVEPKPAGAAIHVRRVEDPEAAEKVLEEARAALALVDGAHVKEGKAVVESVVVLSTKGEAITELRSHVKPGAVLFAGDDVTDEHGFAVLENDDVGVKVGEGSTAAEHRIGAPADLADVLEALRQLRS</sequence>
<name>A0A917AVG9_9MICC</name>
<evidence type="ECO:0000256" key="1">
    <source>
        <dbReference type="ARBA" id="ARBA00022801"/>
    </source>
</evidence>
<keyword evidence="1 3" id="KW-0378">Hydrolase</keyword>
<dbReference type="Pfam" id="PF02358">
    <property type="entry name" value="Trehalose_PPase"/>
    <property type="match status" value="1"/>
</dbReference>
<comment type="function">
    <text evidence="2 3">Removes the phosphate from trehalose 6-phosphate to produce free trehalose.</text>
</comment>
<proteinExistence type="inferred from homology"/>
<accession>A0A917AVG9</accession>
<gene>
    <name evidence="4" type="primary">otsB</name>
    <name evidence="4" type="ORF">GCM10011401_21270</name>
</gene>
<dbReference type="GO" id="GO:0004805">
    <property type="term" value="F:trehalose-phosphatase activity"/>
    <property type="evidence" value="ECO:0007669"/>
    <property type="project" value="UniProtKB-EC"/>
</dbReference>
<dbReference type="RefSeq" id="WP_188685523.1">
    <property type="nucleotide sequence ID" value="NZ_BMIS01000010.1"/>
</dbReference>
<dbReference type="InterPro" id="IPR036412">
    <property type="entry name" value="HAD-like_sf"/>
</dbReference>
<dbReference type="SUPFAM" id="SSF56784">
    <property type="entry name" value="HAD-like"/>
    <property type="match status" value="1"/>
</dbReference>
<dbReference type="Proteomes" id="UP000633136">
    <property type="component" value="Unassembled WGS sequence"/>
</dbReference>
<reference evidence="4" key="1">
    <citation type="journal article" date="2014" name="Int. J. Syst. Evol. Microbiol.">
        <title>Complete genome sequence of Corynebacterium casei LMG S-19264T (=DSM 44701T), isolated from a smear-ripened cheese.</title>
        <authorList>
            <consortium name="US DOE Joint Genome Institute (JGI-PGF)"/>
            <person name="Walter F."/>
            <person name="Albersmeier A."/>
            <person name="Kalinowski J."/>
            <person name="Ruckert C."/>
        </authorList>
    </citation>
    <scope>NUCLEOTIDE SEQUENCE</scope>
    <source>
        <strain evidence="4">CGMCC 1.15388</strain>
    </source>
</reference>
<dbReference type="PANTHER" id="PTHR43768:SF3">
    <property type="entry name" value="TREHALOSE 6-PHOSPHATE PHOSPHATASE"/>
    <property type="match status" value="1"/>
</dbReference>
<dbReference type="PANTHER" id="PTHR43768">
    <property type="entry name" value="TREHALOSE 6-PHOSPHATE PHOSPHATASE"/>
    <property type="match status" value="1"/>
</dbReference>
<evidence type="ECO:0000256" key="3">
    <source>
        <dbReference type="RuleBase" id="RU361117"/>
    </source>
</evidence>
<keyword evidence="3" id="KW-0460">Magnesium</keyword>